<keyword evidence="1" id="KW-0472">Membrane</keyword>
<evidence type="ECO:0000259" key="2">
    <source>
        <dbReference type="SMART" id="SM01269"/>
    </source>
</evidence>
<sequence length="337" mass="38657">MSSTASTFVLVDTPEPHRVRTRQIVKAHPEVKELMTRTPATALIGVACVAAQVVLAVFLRNEPWYIVALAAYFVGAFFSHTLFVVIHEAAHNLIFRKVWQNVAVGIVANFASVIPTAISFKNFHIKHHVFQGVHELDADLPDWYEAKLIKNYSLGKAVWLFFFPLFQVIRTIRCREVAVFDRFVVANIVAQLAFDAAIVYFFGWMALGYLFLSFWFSVGLHPLGARWIQEHYLTLDDRQETYSYYGPLNGINLNVGYHNEHHDMPSIPWNKLPRLKAVAPEFYEPLLHHRSYTKLFFTFLFDQEISLFSRITRRSRGHATLQDSSIPDKQLVEGVSA</sequence>
<evidence type="ECO:0000313" key="4">
    <source>
        <dbReference type="Proteomes" id="UP000664144"/>
    </source>
</evidence>
<name>A0A939J9F2_9BACT</name>
<dbReference type="RefSeq" id="WP_206981155.1">
    <property type="nucleotide sequence ID" value="NZ_JAFLQZ010000002.1"/>
</dbReference>
<reference evidence="3" key="1">
    <citation type="submission" date="2021-03" db="EMBL/GenBank/DDBJ databases">
        <authorList>
            <person name="Kim M.K."/>
        </authorList>
    </citation>
    <scope>NUCLEOTIDE SEQUENCE</scope>
    <source>
        <strain evidence="3">BT186</strain>
    </source>
</reference>
<feature type="domain" description="Sphingolipid delta4-desaturase N-terminal" evidence="2">
    <location>
        <begin position="3"/>
        <end position="41"/>
    </location>
</feature>
<feature type="transmembrane region" description="Helical" evidence="1">
    <location>
        <begin position="65"/>
        <end position="86"/>
    </location>
</feature>
<dbReference type="PANTHER" id="PTHR12879:SF8">
    <property type="entry name" value="SPHINGOLIPID DELTA(4)-DESATURASE DES1"/>
    <property type="match status" value="1"/>
</dbReference>
<feature type="transmembrane region" description="Helical" evidence="1">
    <location>
        <begin position="40"/>
        <end position="59"/>
    </location>
</feature>
<dbReference type="SMART" id="SM01269">
    <property type="entry name" value="Lipid_DES"/>
    <property type="match status" value="1"/>
</dbReference>
<organism evidence="3 4">
    <name type="scientific">Hymenobacter telluris</name>
    <dbReference type="NCBI Taxonomy" id="2816474"/>
    <lineage>
        <taxon>Bacteria</taxon>
        <taxon>Pseudomonadati</taxon>
        <taxon>Bacteroidota</taxon>
        <taxon>Cytophagia</taxon>
        <taxon>Cytophagales</taxon>
        <taxon>Hymenobacteraceae</taxon>
        <taxon>Hymenobacter</taxon>
    </lineage>
</organism>
<dbReference type="Proteomes" id="UP000664144">
    <property type="component" value="Unassembled WGS sequence"/>
</dbReference>
<dbReference type="GO" id="GO:0016020">
    <property type="term" value="C:membrane"/>
    <property type="evidence" value="ECO:0007669"/>
    <property type="project" value="GOC"/>
</dbReference>
<accession>A0A939J9F2</accession>
<keyword evidence="4" id="KW-1185">Reference proteome</keyword>
<evidence type="ECO:0000313" key="3">
    <source>
        <dbReference type="EMBL" id="MBO0356996.1"/>
    </source>
</evidence>
<dbReference type="InterPro" id="IPR013866">
    <property type="entry name" value="Sphingolipid_d4-desaturase_N"/>
</dbReference>
<dbReference type="GO" id="GO:0046513">
    <property type="term" value="P:ceramide biosynthetic process"/>
    <property type="evidence" value="ECO:0007669"/>
    <property type="project" value="TreeGrafter"/>
</dbReference>
<evidence type="ECO:0000256" key="1">
    <source>
        <dbReference type="SAM" id="Phobius"/>
    </source>
</evidence>
<comment type="caution">
    <text evidence="3">The sequence shown here is derived from an EMBL/GenBank/DDBJ whole genome shotgun (WGS) entry which is preliminary data.</text>
</comment>
<protein>
    <submittedName>
        <fullName evidence="3">Fatty acid desaturase</fullName>
    </submittedName>
</protein>
<dbReference type="Pfam" id="PF00487">
    <property type="entry name" value="FA_desaturase"/>
    <property type="match status" value="1"/>
</dbReference>
<feature type="transmembrane region" description="Helical" evidence="1">
    <location>
        <begin position="98"/>
        <end position="118"/>
    </location>
</feature>
<proteinExistence type="predicted"/>
<dbReference type="InterPro" id="IPR005804">
    <property type="entry name" value="FA_desaturase_dom"/>
</dbReference>
<dbReference type="AlphaFoldDB" id="A0A939J9F2"/>
<dbReference type="GO" id="GO:0042284">
    <property type="term" value="F:sphingolipid delta-4 desaturase activity"/>
    <property type="evidence" value="ECO:0007669"/>
    <property type="project" value="TreeGrafter"/>
</dbReference>
<keyword evidence="1" id="KW-0812">Transmembrane</keyword>
<dbReference type="EMBL" id="JAFLQZ010000002">
    <property type="protein sequence ID" value="MBO0356996.1"/>
    <property type="molecule type" value="Genomic_DNA"/>
</dbReference>
<dbReference type="PANTHER" id="PTHR12879">
    <property type="entry name" value="SPHINGOLIPID DELTA 4 DESATURASE/C-4 HYDROXYLASE PROTEIN DES2"/>
    <property type="match status" value="1"/>
</dbReference>
<dbReference type="Pfam" id="PF08557">
    <property type="entry name" value="Lipid_DES"/>
    <property type="match status" value="1"/>
</dbReference>
<keyword evidence="1" id="KW-1133">Transmembrane helix</keyword>
<gene>
    <name evidence="3" type="ORF">J0X19_03485</name>
</gene>